<gene>
    <name evidence="1" type="ordered locus">Zymop_0356</name>
</gene>
<proteinExistence type="predicted"/>
<accession>F8EUX1</accession>
<evidence type="ECO:0000313" key="1">
    <source>
        <dbReference type="EMBL" id="AEI37259.1"/>
    </source>
</evidence>
<dbReference type="Proteomes" id="UP000000491">
    <property type="component" value="Chromosome"/>
</dbReference>
<dbReference type="AlphaFoldDB" id="F8EUX1"/>
<dbReference type="InterPro" id="IPR010281">
    <property type="entry name" value="DUF885"/>
</dbReference>
<sequence length="628" mass="69261">MDNQGKKRGKWDCNRRRALGVGASLVIAGTIKSIMPNVTKAALPTTSPLANLLDNFSQEILNLSPETATSLGMDKGKNAALEFKLSDASDKGLTAWANQIRSMRNRLNEVKPYISKDQDQLHYDTVSYAVDRGIDGLQFSYGGGAASGFSGGTETYSISQQNGVTTFMADFLNSQHRIENQTDIEAYFSRLQAFGSQIVQETEQLKKEAALGIIPPRFIADKALAQMQAFRAIKASEQSFVQSLDSRAKKANIQDRHFSVKAAKIVEDCLYPALDKEISAFSNIIPKADINPSVARLPNGEAYYNWALRLGTTLTTPATEIHKIGLEQNALLKAEMDGLLKGQGFTQGPVGQRLQVLSKDERFLYPDNDTGRAEILAYLKDRLAAIRPLLSQISHLPMKAPITIKRVPPDVEKGAPLGYMNFPALDGSRPAVYYINLASTKLWPRYSLTTLTAHEGIPGHSWQGAYLAEYNKNVPLISSMMGFNAFVEGWALYAEKLVDELGLYTHDPISKIGYLLDQQFRACRLVVDTGLHAMGWSRAQAIRYLIEECGYVEEAATSEVDRYCVSPGQACGYKMGQLEILRLRQHAKEALGQAFDLGSFDDAVVKTGGVPLPVLRNVIDRYIDSVKI</sequence>
<dbReference type="Pfam" id="PF05960">
    <property type="entry name" value="DUF885"/>
    <property type="match status" value="1"/>
</dbReference>
<dbReference type="eggNOG" id="COG4805">
    <property type="taxonomic scope" value="Bacteria"/>
</dbReference>
<name>F8EUX1_ZYMMT</name>
<dbReference type="PATRIC" id="fig|579138.3.peg.373"/>
<protein>
    <recommendedName>
        <fullName evidence="3">DUF885 domain-containing protein</fullName>
    </recommendedName>
</protein>
<dbReference type="RefSeq" id="WP_013933658.1">
    <property type="nucleotide sequence ID" value="NC_015709.1"/>
</dbReference>
<dbReference type="PANTHER" id="PTHR33361:SF2">
    <property type="entry name" value="DUF885 DOMAIN-CONTAINING PROTEIN"/>
    <property type="match status" value="1"/>
</dbReference>
<evidence type="ECO:0000313" key="2">
    <source>
        <dbReference type="Proteomes" id="UP000000491"/>
    </source>
</evidence>
<organism evidence="1 2">
    <name type="scientific">Zymomonas mobilis subsp. pomaceae (strain ATCC 29192 / DSM 22645 / JCM 10191 / CCUG 17912 / NBRC 13757 / NCIMB 11200 / NRRL B-4491 / Barker I)</name>
    <dbReference type="NCBI Taxonomy" id="579138"/>
    <lineage>
        <taxon>Bacteria</taxon>
        <taxon>Pseudomonadati</taxon>
        <taxon>Pseudomonadota</taxon>
        <taxon>Alphaproteobacteria</taxon>
        <taxon>Sphingomonadales</taxon>
        <taxon>Zymomonadaceae</taxon>
        <taxon>Zymomonas</taxon>
    </lineage>
</organism>
<dbReference type="HOGENOM" id="CLU_018914_0_0_5"/>
<dbReference type="PANTHER" id="PTHR33361">
    <property type="entry name" value="GLR0591 PROTEIN"/>
    <property type="match status" value="1"/>
</dbReference>
<reference evidence="1 2" key="1">
    <citation type="journal article" date="2011" name="J. Bacteriol.">
        <title>Genome sequence of the ethanol-producing Zymomonas mobilis subsp. pomaceae lectotype strain ATCC 29192.</title>
        <authorList>
            <person name="Kouvelis V.N."/>
            <person name="Davenport K.W."/>
            <person name="Brettin T.S."/>
            <person name="Bruce D."/>
            <person name="Detter C."/>
            <person name="Han C.S."/>
            <person name="Nolan M."/>
            <person name="Tapia R."/>
            <person name="Damoulaki A."/>
            <person name="Kyrpides N.C."/>
            <person name="Typas M.A."/>
            <person name="Pappas K.M."/>
        </authorList>
    </citation>
    <scope>NUCLEOTIDE SEQUENCE [LARGE SCALE GENOMIC DNA]</scope>
    <source>
        <strain evidence="2">ATCC 29192 / DSM 22645 / JCM 10191 / CCUG 17912 / NBRC 13757 / NCIMB 11200 / NRRL B-4491 / Barker I</strain>
    </source>
</reference>
<dbReference type="KEGG" id="zmp:Zymop_0356"/>
<evidence type="ECO:0008006" key="3">
    <source>
        <dbReference type="Google" id="ProtNLM"/>
    </source>
</evidence>
<dbReference type="EMBL" id="CP002865">
    <property type="protein sequence ID" value="AEI37259.1"/>
    <property type="molecule type" value="Genomic_DNA"/>
</dbReference>
<dbReference type="STRING" id="579138.Zymop_0356"/>